<feature type="region of interest" description="Disordered" evidence="1">
    <location>
        <begin position="80"/>
        <end position="126"/>
    </location>
</feature>
<dbReference type="AlphaFoldDB" id="A0A1X7UZQ1"/>
<feature type="compositionally biased region" description="Polar residues" evidence="1">
    <location>
        <begin position="83"/>
        <end position="93"/>
    </location>
</feature>
<evidence type="ECO:0000256" key="1">
    <source>
        <dbReference type="SAM" id="MobiDB-lite"/>
    </source>
</evidence>
<dbReference type="InParanoid" id="A0A1X7UZQ1"/>
<protein>
    <submittedName>
        <fullName evidence="2">Uncharacterized protein</fullName>
    </submittedName>
</protein>
<sequence>MWDEYVDIDEEDIITKEKLKVFVTPILNTPNTTFSPVVASTHTPCIETSSCNESTPSNTQLPSPKCIFDSELDSDVKDPIIGQQLQLSSTNHGNETESVDVPLSVSSESSDIGPSKKEVEKGLKAKEMSNRVRSHFLSVAAAVLS</sequence>
<organism evidence="2">
    <name type="scientific">Amphimedon queenslandica</name>
    <name type="common">Sponge</name>
    <dbReference type="NCBI Taxonomy" id="400682"/>
    <lineage>
        <taxon>Eukaryota</taxon>
        <taxon>Metazoa</taxon>
        <taxon>Porifera</taxon>
        <taxon>Demospongiae</taxon>
        <taxon>Heteroscleromorpha</taxon>
        <taxon>Haplosclerida</taxon>
        <taxon>Niphatidae</taxon>
        <taxon>Amphimedon</taxon>
    </lineage>
</organism>
<proteinExistence type="predicted"/>
<dbReference type="EnsemblMetazoa" id="Aqu2.1.33171_001">
    <property type="protein sequence ID" value="Aqu2.1.33171_001"/>
    <property type="gene ID" value="Aqu2.1.33171"/>
</dbReference>
<feature type="compositionally biased region" description="Basic and acidic residues" evidence="1">
    <location>
        <begin position="114"/>
        <end position="126"/>
    </location>
</feature>
<reference evidence="2" key="1">
    <citation type="submission" date="2017-05" db="UniProtKB">
        <authorList>
            <consortium name="EnsemblMetazoa"/>
        </authorList>
    </citation>
    <scope>IDENTIFICATION</scope>
</reference>
<accession>A0A1X7UZQ1</accession>
<evidence type="ECO:0000313" key="2">
    <source>
        <dbReference type="EnsemblMetazoa" id="Aqu2.1.33171_001"/>
    </source>
</evidence>
<name>A0A1X7UZQ1_AMPQE</name>